<reference evidence="10 11" key="1">
    <citation type="submission" date="2019-07" db="EMBL/GenBank/DDBJ databases">
        <title>Caenimonas sedimenti sp. nov., isolated from activated sludge.</title>
        <authorList>
            <person name="Xu J."/>
        </authorList>
    </citation>
    <scope>NUCLEOTIDE SEQUENCE [LARGE SCALE GENOMIC DNA]</scope>
    <source>
        <strain evidence="10 11">HX-9-20</strain>
    </source>
</reference>
<evidence type="ECO:0000256" key="2">
    <source>
        <dbReference type="ARBA" id="ARBA00007613"/>
    </source>
</evidence>
<keyword evidence="3" id="KW-0813">Transport</keyword>
<comment type="caution">
    <text evidence="10">The sequence shown here is derived from an EMBL/GenBank/DDBJ whole genome shotgun (WGS) entry which is preliminary data.</text>
</comment>
<sequence>MSILRFLGGAARAASLLAFASAAWAQQPLGLQDAQRIALARSQQLVAHDAAAAAAREQSVSAAQLPDPVLKAGIENLPVNGPDRFSLSRDFMTMRSIGLMQEFTRADKRRLRAERFQRDGERIQAERLEATATIQRETALAWIERHYAQAMVTLLRRQLQEAQLEVQAAEIAYANARGTQAELFGSRAAAVQLQDRLRQAERQVRAAGLALARWVGADAASRPPDGRIDWRDPTAAASLSPDHLQHLPHLAVLAAQVRAAETEVQQAQANTRPDWTVEAMFSQRGSAYSNMVSIGVSVPLQIGRTNRQDREVAAKLAALAEARAKYEDAFRMHEAEVRMLANDWNSGKERHAQLQAALLPAARMRSAAALTAYQAGTGPLAAVLAARREEIDAGMQLLALEMETARLWAQLHYLTPEAAPLPVPKEQP</sequence>
<evidence type="ECO:0000256" key="8">
    <source>
        <dbReference type="SAM" id="Coils"/>
    </source>
</evidence>
<keyword evidence="8" id="KW-0175">Coiled coil</keyword>
<dbReference type="InterPro" id="IPR003423">
    <property type="entry name" value="OMP_efflux"/>
</dbReference>
<evidence type="ECO:0000256" key="3">
    <source>
        <dbReference type="ARBA" id="ARBA00022448"/>
    </source>
</evidence>
<comment type="similarity">
    <text evidence="2">Belongs to the outer membrane factor (OMF) (TC 1.B.17) family.</text>
</comment>
<evidence type="ECO:0000313" key="11">
    <source>
        <dbReference type="Proteomes" id="UP000318199"/>
    </source>
</evidence>
<gene>
    <name evidence="10" type="ORF">FN976_28260</name>
</gene>
<feature type="chain" id="PRO_5022103032" evidence="9">
    <location>
        <begin position="26"/>
        <end position="428"/>
    </location>
</feature>
<keyword evidence="6" id="KW-0472">Membrane</keyword>
<organism evidence="10 11">
    <name type="scientific">Caenimonas sedimenti</name>
    <dbReference type="NCBI Taxonomy" id="2596921"/>
    <lineage>
        <taxon>Bacteria</taxon>
        <taxon>Pseudomonadati</taxon>
        <taxon>Pseudomonadota</taxon>
        <taxon>Betaproteobacteria</taxon>
        <taxon>Burkholderiales</taxon>
        <taxon>Comamonadaceae</taxon>
        <taxon>Caenimonas</taxon>
    </lineage>
</organism>
<keyword evidence="4" id="KW-1134">Transmembrane beta strand</keyword>
<dbReference type="PANTHER" id="PTHR30026:SF20">
    <property type="entry name" value="OUTER MEMBRANE PROTEIN TOLC"/>
    <property type="match status" value="1"/>
</dbReference>
<proteinExistence type="inferred from homology"/>
<dbReference type="GO" id="GO:0009279">
    <property type="term" value="C:cell outer membrane"/>
    <property type="evidence" value="ECO:0007669"/>
    <property type="project" value="UniProtKB-SubCell"/>
</dbReference>
<keyword evidence="9" id="KW-0732">Signal</keyword>
<dbReference type="PANTHER" id="PTHR30026">
    <property type="entry name" value="OUTER MEMBRANE PROTEIN TOLC"/>
    <property type="match status" value="1"/>
</dbReference>
<feature type="coiled-coil region" evidence="8">
    <location>
        <begin position="152"/>
        <end position="210"/>
    </location>
</feature>
<dbReference type="RefSeq" id="WP_145897359.1">
    <property type="nucleotide sequence ID" value="NZ_VOBQ01000032.1"/>
</dbReference>
<dbReference type="GO" id="GO:0015288">
    <property type="term" value="F:porin activity"/>
    <property type="evidence" value="ECO:0007669"/>
    <property type="project" value="TreeGrafter"/>
</dbReference>
<evidence type="ECO:0000256" key="6">
    <source>
        <dbReference type="ARBA" id="ARBA00023136"/>
    </source>
</evidence>
<dbReference type="Gene3D" id="1.20.1600.10">
    <property type="entry name" value="Outer membrane efflux proteins (OEP)"/>
    <property type="match status" value="1"/>
</dbReference>
<dbReference type="GO" id="GO:1990281">
    <property type="term" value="C:efflux pump complex"/>
    <property type="evidence" value="ECO:0007669"/>
    <property type="project" value="TreeGrafter"/>
</dbReference>
<keyword evidence="5" id="KW-0812">Transmembrane</keyword>
<evidence type="ECO:0000256" key="7">
    <source>
        <dbReference type="ARBA" id="ARBA00023237"/>
    </source>
</evidence>
<dbReference type="Pfam" id="PF02321">
    <property type="entry name" value="OEP"/>
    <property type="match status" value="1"/>
</dbReference>
<comment type="subcellular location">
    <subcellularLocation>
        <location evidence="1">Cell outer membrane</location>
    </subcellularLocation>
</comment>
<keyword evidence="11" id="KW-1185">Reference proteome</keyword>
<keyword evidence="7" id="KW-0998">Cell outer membrane</keyword>
<dbReference type="EMBL" id="VOBQ01000032">
    <property type="protein sequence ID" value="TWO64431.1"/>
    <property type="molecule type" value="Genomic_DNA"/>
</dbReference>
<dbReference type="SUPFAM" id="SSF56954">
    <property type="entry name" value="Outer membrane efflux proteins (OEP)"/>
    <property type="match status" value="1"/>
</dbReference>
<evidence type="ECO:0000256" key="5">
    <source>
        <dbReference type="ARBA" id="ARBA00022692"/>
    </source>
</evidence>
<name>A0A562ZE47_9BURK</name>
<dbReference type="AlphaFoldDB" id="A0A562ZE47"/>
<dbReference type="InterPro" id="IPR051906">
    <property type="entry name" value="TolC-like"/>
</dbReference>
<dbReference type="GO" id="GO:0015562">
    <property type="term" value="F:efflux transmembrane transporter activity"/>
    <property type="evidence" value="ECO:0007669"/>
    <property type="project" value="InterPro"/>
</dbReference>
<feature type="signal peptide" evidence="9">
    <location>
        <begin position="1"/>
        <end position="25"/>
    </location>
</feature>
<dbReference type="Proteomes" id="UP000318199">
    <property type="component" value="Unassembled WGS sequence"/>
</dbReference>
<evidence type="ECO:0000313" key="10">
    <source>
        <dbReference type="EMBL" id="TWO64431.1"/>
    </source>
</evidence>
<accession>A0A562ZE47</accession>
<dbReference type="OrthoDB" id="9769048at2"/>
<evidence type="ECO:0000256" key="4">
    <source>
        <dbReference type="ARBA" id="ARBA00022452"/>
    </source>
</evidence>
<evidence type="ECO:0000256" key="9">
    <source>
        <dbReference type="SAM" id="SignalP"/>
    </source>
</evidence>
<evidence type="ECO:0000256" key="1">
    <source>
        <dbReference type="ARBA" id="ARBA00004442"/>
    </source>
</evidence>
<protein>
    <submittedName>
        <fullName evidence="10">TolC family protein</fullName>
    </submittedName>
</protein>